<protein>
    <submittedName>
        <fullName evidence="3">Microtubule associated protein 1a</fullName>
    </submittedName>
</protein>
<keyword evidence="1" id="KW-0175">Coiled coil</keyword>
<feature type="region of interest" description="Disordered" evidence="2">
    <location>
        <begin position="206"/>
        <end position="228"/>
    </location>
</feature>
<evidence type="ECO:0000313" key="3">
    <source>
        <dbReference type="EMBL" id="KZV57806.1"/>
    </source>
</evidence>
<sequence>MQGQLSLSATEFIEYLQTKSFDDIMPPPKPHVGSFNQPWVAAHSRLRGESQESNFDILLTACVHHQFMIVDCTGARPSVVAKAKVVPHTVLYYPLDISHLGSEIENGRFSKASFELFSTVPSLFLNPVIVCGSEDESPFNDWWTSRCAVLVPPFSYPPAKGKKSIIPATSSAEHSPDKRTTVLHQKLFPFCVHFYNTDADPVDLVSSPPVSGGGGGVGEHDDNSTPPDSPVVYENVPGDDHPIQEQDAGLASEADHISIPLDLSSCRARLQRLEGLAIGVDLSFSDAGTSTSSQLVRCIPSMESLSFAKADVHNFLELGLHQLGESQRLAMISVISILRASPEFTSEYPLLDSVSTIFSDLDAAQALSTSSLAKLEDFRSKHHRVEEMEQEGHHIRAQIKERIVEYDASEEDVKKLEEQILERRAKMAVLLDEAEALERKLVSYQREAKLVAGELVDLKDKYNMWTQDLRASEDKQGECLLKWEQLRRLFS</sequence>
<dbReference type="SUPFAM" id="SSF57997">
    <property type="entry name" value="Tropomyosin"/>
    <property type="match status" value="1"/>
</dbReference>
<dbReference type="EMBL" id="KQ987249">
    <property type="protein sequence ID" value="KZV57806.1"/>
    <property type="molecule type" value="Genomic_DNA"/>
</dbReference>
<proteinExistence type="predicted"/>
<reference evidence="3 4" key="1">
    <citation type="journal article" date="2015" name="Proc. Natl. Acad. Sci. U.S.A.">
        <title>The resurrection genome of Boea hygrometrica: A blueprint for survival of dehydration.</title>
        <authorList>
            <person name="Xiao L."/>
            <person name="Yang G."/>
            <person name="Zhang L."/>
            <person name="Yang X."/>
            <person name="Zhao S."/>
            <person name="Ji Z."/>
            <person name="Zhou Q."/>
            <person name="Hu M."/>
            <person name="Wang Y."/>
            <person name="Chen M."/>
            <person name="Xu Y."/>
            <person name="Jin H."/>
            <person name="Xiao X."/>
            <person name="Hu G."/>
            <person name="Bao F."/>
            <person name="Hu Y."/>
            <person name="Wan P."/>
            <person name="Li L."/>
            <person name="Deng X."/>
            <person name="Kuang T."/>
            <person name="Xiang C."/>
            <person name="Zhu J.K."/>
            <person name="Oliver M.J."/>
            <person name="He Y."/>
        </authorList>
    </citation>
    <scope>NUCLEOTIDE SEQUENCE [LARGE SCALE GENOMIC DNA]</scope>
    <source>
        <strain evidence="4">cv. XS01</strain>
    </source>
</reference>
<evidence type="ECO:0000256" key="1">
    <source>
        <dbReference type="SAM" id="Coils"/>
    </source>
</evidence>
<gene>
    <name evidence="3" type="ORF">F511_21316</name>
</gene>
<name>A0A2Z7DJ62_9LAMI</name>
<evidence type="ECO:0000256" key="2">
    <source>
        <dbReference type="SAM" id="MobiDB-lite"/>
    </source>
</evidence>
<evidence type="ECO:0000313" key="4">
    <source>
        <dbReference type="Proteomes" id="UP000250235"/>
    </source>
</evidence>
<accession>A0A2Z7DJ62</accession>
<organism evidence="3 4">
    <name type="scientific">Dorcoceras hygrometricum</name>
    <dbReference type="NCBI Taxonomy" id="472368"/>
    <lineage>
        <taxon>Eukaryota</taxon>
        <taxon>Viridiplantae</taxon>
        <taxon>Streptophyta</taxon>
        <taxon>Embryophyta</taxon>
        <taxon>Tracheophyta</taxon>
        <taxon>Spermatophyta</taxon>
        <taxon>Magnoliopsida</taxon>
        <taxon>eudicotyledons</taxon>
        <taxon>Gunneridae</taxon>
        <taxon>Pentapetalae</taxon>
        <taxon>asterids</taxon>
        <taxon>lamiids</taxon>
        <taxon>Lamiales</taxon>
        <taxon>Gesneriaceae</taxon>
        <taxon>Didymocarpoideae</taxon>
        <taxon>Trichosporeae</taxon>
        <taxon>Loxocarpinae</taxon>
        <taxon>Dorcoceras</taxon>
    </lineage>
</organism>
<dbReference type="Proteomes" id="UP000250235">
    <property type="component" value="Unassembled WGS sequence"/>
</dbReference>
<dbReference type="AlphaFoldDB" id="A0A2Z7DJ62"/>
<dbReference type="CDD" id="cd22249">
    <property type="entry name" value="UDM1_RNF168_RNF169-like"/>
    <property type="match status" value="1"/>
</dbReference>
<keyword evidence="4" id="KW-1185">Reference proteome</keyword>
<feature type="coiled-coil region" evidence="1">
    <location>
        <begin position="399"/>
        <end position="475"/>
    </location>
</feature>